<dbReference type="GO" id="GO:0061630">
    <property type="term" value="F:ubiquitin protein ligase activity"/>
    <property type="evidence" value="ECO:0007669"/>
    <property type="project" value="TreeGrafter"/>
</dbReference>
<keyword evidence="3" id="KW-0862">Zinc</keyword>
<comment type="caution">
    <text evidence="6">The sequence shown here is derived from an EMBL/GenBank/DDBJ whole genome shotgun (WGS) entry which is preliminary data.</text>
</comment>
<protein>
    <recommendedName>
        <fullName evidence="5">RING-type domain-containing protein</fullName>
    </recommendedName>
</protein>
<evidence type="ECO:0000256" key="2">
    <source>
        <dbReference type="ARBA" id="ARBA00022771"/>
    </source>
</evidence>
<sequence>MHFFSLTFKDRHPNVLLIFWTDPLCANVDMMASSSGDYMGLPLQELSNQFLICPLCLEQFKSPKVLPCQHTFCLQCIRSYVAARGLGSTLPCPLCKEVAHIPDNDVSKFKNNFMIVSLLQFVENTATKIESPTESNLDTLASGDQACEDGCGACGEITSMTSFCQMCHLWLCNICTKAHIRLPATAMHELLSSRQVDARCKAMVGKGETALNEIQTNNNELYEALVMQQSQLPENVRLVKDKIEAAAAQAVRVINEKSADLTQRAEEFLQEHTEVLSQRGREILKAKGELDGIEDLLKSVKVSDDGFKNQKAIKKVEEYLNRSQFSNSIEAGLSSLNLAFTAYGNNLADLKNLEIGQMRVVTVKPKHVFLTDRSVNIRKNASLVERDYISALAISKFADKYVVANNQDVMIFKPDSRIPKPFLSPLSDRNVTKPWGIAYSEEDRRIYISQSGPYEGDGSIVSYTHDGYFHSQIASGLTLPRGIAIHKSYIFVCDQIDKCVYIFTNAGRVIRVLKKTPDGKCIFNGPMFISVGKTGTFAVSDNCTSVKVFDKDCNLKHTYISSLPESQFWDVHVMPSGAVVVCDWKHGLHKISPEFDNNGLITTDGSVLREPSALAALESGTSIYVGTCGGDIFSAI</sequence>
<dbReference type="InterPro" id="IPR027370">
    <property type="entry name" value="Znf-RING_euk"/>
</dbReference>
<evidence type="ECO:0000256" key="3">
    <source>
        <dbReference type="ARBA" id="ARBA00022833"/>
    </source>
</evidence>
<evidence type="ECO:0000313" key="6">
    <source>
        <dbReference type="EMBL" id="KAK3788345.1"/>
    </source>
</evidence>
<dbReference type="AlphaFoldDB" id="A0AAE1AI78"/>
<dbReference type="Gene3D" id="3.30.40.10">
    <property type="entry name" value="Zinc/RING finger domain, C3HC4 (zinc finger)"/>
    <property type="match status" value="1"/>
</dbReference>
<dbReference type="PROSITE" id="PS50089">
    <property type="entry name" value="ZF_RING_2"/>
    <property type="match status" value="1"/>
</dbReference>
<dbReference type="PROSITE" id="PS00518">
    <property type="entry name" value="ZF_RING_1"/>
    <property type="match status" value="1"/>
</dbReference>
<dbReference type="InterPro" id="IPR001841">
    <property type="entry name" value="Znf_RING"/>
</dbReference>
<dbReference type="InterPro" id="IPR013083">
    <property type="entry name" value="Znf_RING/FYVE/PHD"/>
</dbReference>
<dbReference type="InterPro" id="IPR017907">
    <property type="entry name" value="Znf_RING_CS"/>
</dbReference>
<dbReference type="InterPro" id="IPR047153">
    <property type="entry name" value="TRIM45/56/19-like"/>
</dbReference>
<reference evidence="6" key="1">
    <citation type="journal article" date="2023" name="G3 (Bethesda)">
        <title>A reference genome for the long-term kleptoplast-retaining sea slug Elysia crispata morphotype clarki.</title>
        <authorList>
            <person name="Eastman K.E."/>
            <person name="Pendleton A.L."/>
            <person name="Shaikh M.A."/>
            <person name="Suttiyut T."/>
            <person name="Ogas R."/>
            <person name="Tomko P."/>
            <person name="Gavelis G."/>
            <person name="Widhalm J.R."/>
            <person name="Wisecaver J.H."/>
        </authorList>
    </citation>
    <scope>NUCLEOTIDE SEQUENCE</scope>
    <source>
        <strain evidence="6">ECLA1</strain>
    </source>
</reference>
<name>A0AAE1AI78_9GAST</name>
<dbReference type="SUPFAM" id="SSF57850">
    <property type="entry name" value="RING/U-box"/>
    <property type="match status" value="1"/>
</dbReference>
<dbReference type="SUPFAM" id="SSF101898">
    <property type="entry name" value="NHL repeat"/>
    <property type="match status" value="1"/>
</dbReference>
<organism evidence="6 7">
    <name type="scientific">Elysia crispata</name>
    <name type="common">lettuce slug</name>
    <dbReference type="NCBI Taxonomy" id="231223"/>
    <lineage>
        <taxon>Eukaryota</taxon>
        <taxon>Metazoa</taxon>
        <taxon>Spiralia</taxon>
        <taxon>Lophotrochozoa</taxon>
        <taxon>Mollusca</taxon>
        <taxon>Gastropoda</taxon>
        <taxon>Heterobranchia</taxon>
        <taxon>Euthyneura</taxon>
        <taxon>Panpulmonata</taxon>
        <taxon>Sacoglossa</taxon>
        <taxon>Placobranchoidea</taxon>
        <taxon>Plakobranchidae</taxon>
        <taxon>Elysia</taxon>
    </lineage>
</organism>
<keyword evidence="2 4" id="KW-0863">Zinc-finger</keyword>
<evidence type="ECO:0000256" key="4">
    <source>
        <dbReference type="PROSITE-ProRule" id="PRU00175"/>
    </source>
</evidence>
<dbReference type="InterPro" id="IPR011042">
    <property type="entry name" value="6-blade_b-propeller_TolB-like"/>
</dbReference>
<dbReference type="PANTHER" id="PTHR25462:SF229">
    <property type="entry name" value="TRANSCRIPTION INTERMEDIARY FACTOR 1-BETA"/>
    <property type="match status" value="1"/>
</dbReference>
<evidence type="ECO:0000259" key="5">
    <source>
        <dbReference type="PROSITE" id="PS50089"/>
    </source>
</evidence>
<dbReference type="Pfam" id="PF13445">
    <property type="entry name" value="zf-RING_UBOX"/>
    <property type="match status" value="1"/>
</dbReference>
<evidence type="ECO:0000256" key="1">
    <source>
        <dbReference type="ARBA" id="ARBA00022723"/>
    </source>
</evidence>
<keyword evidence="7" id="KW-1185">Reference proteome</keyword>
<dbReference type="GO" id="GO:0006513">
    <property type="term" value="P:protein monoubiquitination"/>
    <property type="evidence" value="ECO:0007669"/>
    <property type="project" value="TreeGrafter"/>
</dbReference>
<proteinExistence type="predicted"/>
<evidence type="ECO:0000313" key="7">
    <source>
        <dbReference type="Proteomes" id="UP001283361"/>
    </source>
</evidence>
<dbReference type="Gene3D" id="2.120.10.30">
    <property type="entry name" value="TolB, C-terminal domain"/>
    <property type="match status" value="1"/>
</dbReference>
<keyword evidence="1" id="KW-0479">Metal-binding</keyword>
<dbReference type="PANTHER" id="PTHR25462">
    <property type="entry name" value="BONUS, ISOFORM C-RELATED"/>
    <property type="match status" value="1"/>
</dbReference>
<dbReference type="EMBL" id="JAWDGP010001769">
    <property type="protein sequence ID" value="KAK3788345.1"/>
    <property type="molecule type" value="Genomic_DNA"/>
</dbReference>
<dbReference type="SMART" id="SM00184">
    <property type="entry name" value="RING"/>
    <property type="match status" value="1"/>
</dbReference>
<accession>A0AAE1AI78</accession>
<feature type="domain" description="RING-type" evidence="5">
    <location>
        <begin position="53"/>
        <end position="96"/>
    </location>
</feature>
<gene>
    <name evidence="6" type="ORF">RRG08_025073</name>
</gene>
<dbReference type="Proteomes" id="UP001283361">
    <property type="component" value="Unassembled WGS sequence"/>
</dbReference>
<dbReference type="GO" id="GO:0008270">
    <property type="term" value="F:zinc ion binding"/>
    <property type="evidence" value="ECO:0007669"/>
    <property type="project" value="UniProtKB-KW"/>
</dbReference>